<gene>
    <name evidence="1" type="ORF">A33U_0221</name>
</gene>
<dbReference type="Proteomes" id="UP000003932">
    <property type="component" value="Chromosome"/>
</dbReference>
<dbReference type="RefSeq" id="WP_014886966.1">
    <property type="nucleotide sequence ID" value="NC_018414.1"/>
</dbReference>
<evidence type="ECO:0000313" key="1">
    <source>
        <dbReference type="EMBL" id="AFP83665.1"/>
    </source>
</evidence>
<reference evidence="1 2" key="1">
    <citation type="journal article" date="2012" name="Mol. Biol. Evol.">
        <title>Genome reduction and co-evolution between the primary and secondary bacterial symbionts of psyllids.</title>
        <authorList>
            <person name="Sloan D.B."/>
            <person name="Moran N.A."/>
        </authorList>
    </citation>
    <scope>NUCLEOTIDE SEQUENCE [LARGE SCALE GENOMIC DNA]</scope>
    <source>
        <strain evidence="1 2">CE</strain>
    </source>
</reference>
<name>J7H055_CARRU</name>
<dbReference type="OrthoDB" id="9949149at2"/>
<organism evidence="1 2">
    <name type="scientific">Candidatus Carsonella ruddii CE isolate Thao2000</name>
    <dbReference type="NCBI Taxonomy" id="1202536"/>
    <lineage>
        <taxon>Bacteria</taxon>
        <taxon>Pseudomonadati</taxon>
        <taxon>Pseudomonadota</taxon>
        <taxon>Gammaproteobacteria</taxon>
        <taxon>Oceanospirillales</taxon>
        <taxon>Halomonadaceae</taxon>
        <taxon>Zymobacter group</taxon>
        <taxon>Candidatus Carsonella</taxon>
    </lineage>
</organism>
<dbReference type="PATRIC" id="fig|1202536.3.peg.190"/>
<sequence>MNFIVEYRYFYFLEKIFSCKDKKIFLEIKNKSIIFIIEYKNWFFFLKKNNINNFNELIYTKINFFNLIIKNISVKIIKKKYEFFIISKNIVLKLFKEYIPIVLLYNIIEKYLIIKLNFLKEIFFFEYLKIKSIEIENKILEFLFFKKYFFLINYNEHNIFIKIKIIKKKKKIFIFKLAEEIFYFLNFYKKVLISNSDNLNFFFNNKYNYNEYYIKAKISFKIFSNKYYFLVSRLILNNKFLKNDIIKIVIKKNFLYLYVTNEYKKELLFKKKIFLKKIIKKIFFVSINNLKVLKKYKNDFFLFFNKENVLIILNYNSDNFNETIITTFSTL</sequence>
<dbReference type="KEGG" id="cru:A33U_0221"/>
<protein>
    <submittedName>
        <fullName evidence="1">Uncharacterized protein</fullName>
    </submittedName>
</protein>
<evidence type="ECO:0000313" key="2">
    <source>
        <dbReference type="Proteomes" id="UP000003932"/>
    </source>
</evidence>
<dbReference type="AlphaFoldDB" id="J7H055"/>
<proteinExistence type="predicted"/>
<dbReference type="HOGENOM" id="CLU_838589_0_0_6"/>
<accession>J7H055</accession>
<dbReference type="EMBL" id="CP003541">
    <property type="protein sequence ID" value="AFP83665.1"/>
    <property type="molecule type" value="Genomic_DNA"/>
</dbReference>